<dbReference type="AlphaFoldDB" id="A0AAV9JGW9"/>
<evidence type="ECO:0000313" key="5">
    <source>
        <dbReference type="Proteomes" id="UP001324427"/>
    </source>
</evidence>
<feature type="region of interest" description="Disordered" evidence="1">
    <location>
        <begin position="499"/>
        <end position="519"/>
    </location>
</feature>
<accession>A0AAV9JGW9</accession>
<feature type="region of interest" description="Disordered" evidence="1">
    <location>
        <begin position="435"/>
        <end position="455"/>
    </location>
</feature>
<dbReference type="Pfam" id="PF23395">
    <property type="entry name" value="SAM_6"/>
    <property type="match status" value="1"/>
</dbReference>
<evidence type="ECO:0000313" key="4">
    <source>
        <dbReference type="EMBL" id="KAK4544469.1"/>
    </source>
</evidence>
<gene>
    <name evidence="4" type="ORF">LTR36_004360</name>
</gene>
<dbReference type="InterPro" id="IPR057559">
    <property type="entry name" value="SAM_6"/>
</dbReference>
<dbReference type="EMBL" id="JAVFHQ010000025">
    <property type="protein sequence ID" value="KAK4544469.1"/>
    <property type="molecule type" value="Genomic_DNA"/>
</dbReference>
<protein>
    <submittedName>
        <fullName evidence="4">Uncharacterized protein</fullName>
    </submittedName>
</protein>
<dbReference type="Pfam" id="PF23394">
    <property type="entry name" value="DUF7102"/>
    <property type="match status" value="1"/>
</dbReference>
<dbReference type="InterPro" id="IPR055528">
    <property type="entry name" value="DUF7102"/>
</dbReference>
<feature type="compositionally biased region" description="Basic and acidic residues" evidence="1">
    <location>
        <begin position="499"/>
        <end position="511"/>
    </location>
</feature>
<evidence type="ECO:0000259" key="2">
    <source>
        <dbReference type="Pfam" id="PF23394"/>
    </source>
</evidence>
<evidence type="ECO:0000256" key="1">
    <source>
        <dbReference type="SAM" id="MobiDB-lite"/>
    </source>
</evidence>
<dbReference type="Proteomes" id="UP001324427">
    <property type="component" value="Unassembled WGS sequence"/>
</dbReference>
<reference evidence="4 5" key="1">
    <citation type="submission" date="2021-11" db="EMBL/GenBank/DDBJ databases">
        <title>Black yeast isolated from Biological Soil Crust.</title>
        <authorList>
            <person name="Kurbessoian T."/>
        </authorList>
    </citation>
    <scope>NUCLEOTIDE SEQUENCE [LARGE SCALE GENOMIC DNA]</scope>
    <source>
        <strain evidence="4 5">CCFEE 5522</strain>
    </source>
</reference>
<proteinExistence type="predicted"/>
<evidence type="ECO:0000259" key="3">
    <source>
        <dbReference type="Pfam" id="PF23395"/>
    </source>
</evidence>
<keyword evidence="5" id="KW-1185">Reference proteome</keyword>
<comment type="caution">
    <text evidence="4">The sequence shown here is derived from an EMBL/GenBank/DDBJ whole genome shotgun (WGS) entry which is preliminary data.</text>
</comment>
<feature type="domain" description="SAM-like" evidence="3">
    <location>
        <begin position="641"/>
        <end position="724"/>
    </location>
</feature>
<organism evidence="4 5">
    <name type="scientific">Oleoguttula mirabilis</name>
    <dbReference type="NCBI Taxonomy" id="1507867"/>
    <lineage>
        <taxon>Eukaryota</taxon>
        <taxon>Fungi</taxon>
        <taxon>Dikarya</taxon>
        <taxon>Ascomycota</taxon>
        <taxon>Pezizomycotina</taxon>
        <taxon>Dothideomycetes</taxon>
        <taxon>Dothideomycetidae</taxon>
        <taxon>Mycosphaerellales</taxon>
        <taxon>Teratosphaeriaceae</taxon>
        <taxon>Oleoguttula</taxon>
    </lineage>
</organism>
<feature type="domain" description="DUF7102" evidence="2">
    <location>
        <begin position="467"/>
        <end position="633"/>
    </location>
</feature>
<name>A0AAV9JGW9_9PEZI</name>
<sequence>MLPDDMQNIELASTPEDLIAKDAAEIDRHILAMDDVAAATAQSKSNKRAAGTLVIDPAALYSGLKTPTDSSSSPLRRKRVEDLRVDVPLLPAQCVELPAKRARTVPFPVEVSMLIPQPDSDLSIMDPNVAKQNQDAFTNSVIIPFAESAREQTENEQLVEVDTTMRVKVPQIRKYAPPPPWQLYIRTSGTASDLNAQRALMSCTKRDLLRNETSWSGLSKLERVLAWSPFPARLGRINTDEDIDDDQSSARYMAQLAYDHNVDVHSLISKTEGLRLLDAHESDDEELEAAEYDDEDDFPETEAAAAHSVTVPSLSYVKQHETVAPSEPTRPQILGAQSGRLDMQALLQRRKLELDKASETETDAQIVDSGLPVITHEAQRPRATMAGLKPSRPSDLFRGGAMASYLQLQGAVTKPVFVSPQQAARALQPVAPAELMQSPPPRFTEPKASDIRSLPAPTLRSPERAIQVVVSTPFLANRPLVRQLGALLRNLDLVERDSVPDATRTERKAAKQGESAEADVTLSPSAGLLVTTLQKLKQKPLPGQTSFFGIRERIATVSVRYEKLVVLVSEGRQIMPDVLMQVQPLDERDCDALSELMGSAAQLDADIEVSYVPGGEDELVKWIAATIASHCVSSDETKLLPEETLWERFLRRAGMNAFAAQVILGKLKQPESVQEIESSSTLQSKQGSCYGLPAFARMSARQRVQQFGPVLGGDSMLGRVSKVVDGGWTS</sequence>